<reference evidence="2 3" key="1">
    <citation type="submission" date="2016-10" db="EMBL/GenBank/DDBJ databases">
        <authorList>
            <person name="de Groot N.N."/>
        </authorList>
    </citation>
    <scope>NUCLEOTIDE SEQUENCE [LARGE SCALE GENOMIC DNA]</scope>
    <source>
        <strain evidence="2 3">DSM 23399</strain>
    </source>
</reference>
<dbReference type="STRING" id="237018.SAMN04489723_102231"/>
<protein>
    <submittedName>
        <fullName evidence="2">Outer membrane protein beta-barrel domain-containing protein</fullName>
    </submittedName>
</protein>
<keyword evidence="3" id="KW-1185">Reference proteome</keyword>
<dbReference type="OrthoDB" id="1467485at2"/>
<dbReference type="RefSeq" id="WP_092894778.1">
    <property type="nucleotide sequence ID" value="NZ_CAXBKE010000004.1"/>
</dbReference>
<dbReference type="EMBL" id="FOKK01000002">
    <property type="protein sequence ID" value="SFA90193.1"/>
    <property type="molecule type" value="Genomic_DNA"/>
</dbReference>
<feature type="domain" description="Outer membrane protein beta-barrel" evidence="1">
    <location>
        <begin position="45"/>
        <end position="245"/>
    </location>
</feature>
<gene>
    <name evidence="2" type="ORF">SAMN04489723_102231</name>
</gene>
<organism evidence="2 3">
    <name type="scientific">Algoriphagus aquimarinus</name>
    <dbReference type="NCBI Taxonomy" id="237018"/>
    <lineage>
        <taxon>Bacteria</taxon>
        <taxon>Pseudomonadati</taxon>
        <taxon>Bacteroidota</taxon>
        <taxon>Cytophagia</taxon>
        <taxon>Cytophagales</taxon>
        <taxon>Cyclobacteriaceae</taxon>
        <taxon>Algoriphagus</taxon>
    </lineage>
</organism>
<accession>A0A1I0WQF5</accession>
<evidence type="ECO:0000313" key="2">
    <source>
        <dbReference type="EMBL" id="SFA90193.1"/>
    </source>
</evidence>
<proteinExistence type="predicted"/>
<dbReference type="Proteomes" id="UP000198790">
    <property type="component" value="Unassembled WGS sequence"/>
</dbReference>
<dbReference type="AlphaFoldDB" id="A0A1I0WQF5"/>
<dbReference type="Pfam" id="PF13568">
    <property type="entry name" value="OMP_b-brl_2"/>
    <property type="match status" value="1"/>
</dbReference>
<name>A0A1I0WQF5_9BACT</name>
<evidence type="ECO:0000313" key="3">
    <source>
        <dbReference type="Proteomes" id="UP000198790"/>
    </source>
</evidence>
<evidence type="ECO:0000259" key="1">
    <source>
        <dbReference type="Pfam" id="PF13568"/>
    </source>
</evidence>
<sequence length="273" mass="31092">MQTTHIWNKLNLRRNKVVLVGLVFFLATIPTFGQGMFGLTSASSSDNKPLSYGFFLATHNSTLRVKYSDAFLNSSVTNAFTNVRSIQPKFSPGFSLGFIGILRFHDQVSMMFTPKVGFYEYKTEVTYFGVELDQSLIQTNPVGFPIDGEPPRVGGIVEYTSEETVVELPLLFKYRSQRFNNTRMYWLGGASYQFRTKSQDEANVDDIVMTGQDFSLEAGMGFEVYFKYFKFAPEIRFSHGLNNLYQAENTIPELRDAISSLKKKSITIYLNFQ</sequence>
<dbReference type="InterPro" id="IPR025665">
    <property type="entry name" value="Beta-barrel_OMP_2"/>
</dbReference>